<comment type="similarity">
    <text evidence="1">Belongs to the glycosyltransferase 2 family.</text>
</comment>
<evidence type="ECO:0000313" key="6">
    <source>
        <dbReference type="EMBL" id="TDQ41369.1"/>
    </source>
</evidence>
<dbReference type="PANTHER" id="PTHR43179">
    <property type="entry name" value="RHAMNOSYLTRANSFERASE WBBL"/>
    <property type="match status" value="1"/>
</dbReference>
<feature type="domain" description="Glycosyltransferase 2-like" evidence="5">
    <location>
        <begin position="33"/>
        <end position="142"/>
    </location>
</feature>
<reference evidence="6 7" key="1">
    <citation type="submission" date="2019-03" db="EMBL/GenBank/DDBJ databases">
        <title>Genomic Encyclopedia of Type Strains, Phase IV (KMG-IV): sequencing the most valuable type-strain genomes for metagenomic binning, comparative biology and taxonomic classification.</title>
        <authorList>
            <person name="Goeker M."/>
        </authorList>
    </citation>
    <scope>NUCLEOTIDE SEQUENCE [LARGE SCALE GENOMIC DNA]</scope>
    <source>
        <strain evidence="6 7">DSM 19605</strain>
    </source>
</reference>
<keyword evidence="4" id="KW-1133">Transmembrane helix</keyword>
<dbReference type="AlphaFoldDB" id="A0A4R6U976"/>
<dbReference type="CDD" id="cd04186">
    <property type="entry name" value="GT_2_like_c"/>
    <property type="match status" value="1"/>
</dbReference>
<dbReference type="RefSeq" id="WP_133598333.1">
    <property type="nucleotide sequence ID" value="NZ_SNYL01000012.1"/>
</dbReference>
<keyword evidence="4" id="KW-0812">Transmembrane</keyword>
<evidence type="ECO:0000256" key="3">
    <source>
        <dbReference type="ARBA" id="ARBA00022679"/>
    </source>
</evidence>
<keyword evidence="2" id="KW-0328">Glycosyltransferase</keyword>
<evidence type="ECO:0000259" key="5">
    <source>
        <dbReference type="Pfam" id="PF00535"/>
    </source>
</evidence>
<feature type="transmembrane region" description="Helical" evidence="4">
    <location>
        <begin position="253"/>
        <end position="273"/>
    </location>
</feature>
<dbReference type="PANTHER" id="PTHR43179:SF12">
    <property type="entry name" value="GALACTOFURANOSYLTRANSFERASE GLFT2"/>
    <property type="match status" value="1"/>
</dbReference>
<dbReference type="SUPFAM" id="SSF53448">
    <property type="entry name" value="Nucleotide-diphospho-sugar transferases"/>
    <property type="match status" value="1"/>
</dbReference>
<proteinExistence type="inferred from homology"/>
<keyword evidence="7" id="KW-1185">Reference proteome</keyword>
<evidence type="ECO:0000256" key="2">
    <source>
        <dbReference type="ARBA" id="ARBA00022676"/>
    </source>
</evidence>
<accession>A0A4R6U976</accession>
<comment type="caution">
    <text evidence="6">The sequence shown here is derived from an EMBL/GenBank/DDBJ whole genome shotgun (WGS) entry which is preliminary data.</text>
</comment>
<keyword evidence="4" id="KW-0472">Membrane</keyword>
<protein>
    <submittedName>
        <fullName evidence="6">GT2 family glycosyltransferase</fullName>
    </submittedName>
</protein>
<organism evidence="6 7">
    <name type="scientific">Tepidicella xavieri</name>
    <dbReference type="NCBI Taxonomy" id="360241"/>
    <lineage>
        <taxon>Bacteria</taxon>
        <taxon>Pseudomonadati</taxon>
        <taxon>Pseudomonadota</taxon>
        <taxon>Betaproteobacteria</taxon>
        <taxon>Burkholderiales</taxon>
        <taxon>Tepidicella</taxon>
    </lineage>
</organism>
<dbReference type="Proteomes" id="UP000295510">
    <property type="component" value="Unassembled WGS sequence"/>
</dbReference>
<dbReference type="OrthoDB" id="9816564at2"/>
<dbReference type="GO" id="GO:0016757">
    <property type="term" value="F:glycosyltransferase activity"/>
    <property type="evidence" value="ECO:0007669"/>
    <property type="project" value="UniProtKB-KW"/>
</dbReference>
<dbReference type="InterPro" id="IPR001173">
    <property type="entry name" value="Glyco_trans_2-like"/>
</dbReference>
<name>A0A4R6U976_9BURK</name>
<gene>
    <name evidence="6" type="ORF">DFR43_11246</name>
</gene>
<dbReference type="EMBL" id="SNYL01000012">
    <property type="protein sequence ID" value="TDQ41369.1"/>
    <property type="molecule type" value="Genomic_DNA"/>
</dbReference>
<dbReference type="InterPro" id="IPR029044">
    <property type="entry name" value="Nucleotide-diphossugar_trans"/>
</dbReference>
<evidence type="ECO:0000256" key="4">
    <source>
        <dbReference type="SAM" id="Phobius"/>
    </source>
</evidence>
<dbReference type="Gene3D" id="3.90.550.10">
    <property type="entry name" value="Spore Coat Polysaccharide Biosynthesis Protein SpsA, Chain A"/>
    <property type="match status" value="1"/>
</dbReference>
<evidence type="ECO:0000256" key="1">
    <source>
        <dbReference type="ARBA" id="ARBA00006739"/>
    </source>
</evidence>
<keyword evidence="3 6" id="KW-0808">Transferase</keyword>
<dbReference type="Pfam" id="PF00535">
    <property type="entry name" value="Glycos_transf_2"/>
    <property type="match status" value="1"/>
</dbReference>
<sequence>MRTHFVFERIALVTVTYESERLAGFFAETSQLFRHVYVIDNHSSDGTVAAFQEHVPHAQILAQNENLGFGSANNVGFRAASADCAWVLFLNPDCKISETSVRQLLQTLLDHPQAVIACPVVVDAQGQGHGVRQRNYRLGYQHEAVDTIPLTPDIPTYLPHTCVDGACLLVDRQKFADMGAFNPDLFMYCEEDDISLRALARGYSIVTHTGARAVHLGGASSPATFRVLLRKAYHGRWSRLYMMGAYIGPDQRVLGALKTIVAAPLALLIFGLLFQKQQWIKWLGWLAAGIDALMPTRFFRRMI</sequence>
<evidence type="ECO:0000313" key="7">
    <source>
        <dbReference type="Proteomes" id="UP000295510"/>
    </source>
</evidence>